<dbReference type="GO" id="GO:0016540">
    <property type="term" value="P:protein autoprocessing"/>
    <property type="evidence" value="ECO:0007669"/>
    <property type="project" value="TreeGrafter"/>
</dbReference>
<accession>A0A6C0BWG2</accession>
<dbReference type="PANTHER" id="PTHR13029">
    <property type="match status" value="1"/>
</dbReference>
<dbReference type="GO" id="GO:0005634">
    <property type="term" value="C:nucleus"/>
    <property type="evidence" value="ECO:0007669"/>
    <property type="project" value="TreeGrafter"/>
</dbReference>
<keyword evidence="1" id="KW-0175">Coiled coil</keyword>
<dbReference type="PROSITE" id="PS51688">
    <property type="entry name" value="ICA"/>
    <property type="match status" value="1"/>
</dbReference>
<proteinExistence type="predicted"/>
<dbReference type="PANTHER" id="PTHR13029:SF18">
    <property type="entry name" value="MYELIN REGULATORY FACTOR HOMOLOG 1"/>
    <property type="match status" value="1"/>
</dbReference>
<protein>
    <recommendedName>
        <fullName evidence="2">Peptidase S74 domain-containing protein</fullName>
    </recommendedName>
</protein>
<dbReference type="AlphaFoldDB" id="A0A6C0BWG2"/>
<dbReference type="GO" id="GO:0043565">
    <property type="term" value="F:sequence-specific DNA binding"/>
    <property type="evidence" value="ECO:0007669"/>
    <property type="project" value="TreeGrafter"/>
</dbReference>
<dbReference type="InterPro" id="IPR051577">
    <property type="entry name" value="MRF-like"/>
</dbReference>
<organism evidence="3">
    <name type="scientific">viral metagenome</name>
    <dbReference type="NCBI Taxonomy" id="1070528"/>
    <lineage>
        <taxon>unclassified sequences</taxon>
        <taxon>metagenomes</taxon>
        <taxon>organismal metagenomes</taxon>
    </lineage>
</organism>
<dbReference type="GO" id="GO:0045893">
    <property type="term" value="P:positive regulation of DNA-templated transcription"/>
    <property type="evidence" value="ECO:0007669"/>
    <property type="project" value="TreeGrafter"/>
</dbReference>
<dbReference type="GO" id="GO:0005789">
    <property type="term" value="C:endoplasmic reticulum membrane"/>
    <property type="evidence" value="ECO:0007669"/>
    <property type="project" value="TreeGrafter"/>
</dbReference>
<evidence type="ECO:0000313" key="3">
    <source>
        <dbReference type="EMBL" id="QHS96566.1"/>
    </source>
</evidence>
<dbReference type="Pfam" id="PF13884">
    <property type="entry name" value="Peptidase_S74"/>
    <property type="match status" value="1"/>
</dbReference>
<dbReference type="InterPro" id="IPR036388">
    <property type="entry name" value="WH-like_DNA-bd_sf"/>
</dbReference>
<name>A0A6C0BWG2_9ZZZZ</name>
<sequence length="400" mass="43794">MDLKSDDYHTKIDPSGIDMSGDGNNIILDVESGRVGIGTNDPKASLHVDNDFHIAANSGSWNATAGKGLYFRYSESGGQDAGYIQCINRATEVRYPLKFSAASFTFTEGDFGIGNTAPASLLHIGTDGDGTDQMITIAAPSGHTSNSPLILGGAVSAATNSAGQIRCSSNLHIDCPDGGGLFLNHYEQGNIFAVGSLHVSSDRRIKTNIETVDDNEALDIVNQLETKQYNYIDKTTEKKRIGFIAQEVKAVLPDAVSLITMMVPNIYTTYNCIIEVISNNLYKINILEWPNGEENSTYKLIFNKGTSDKFSINGEYKNGCFELEITTEKFNINITTIFIYGKEVNDFHTIDKNQIFALHHSAIQELSRRNDTLVAENTAKTAEISELKNEISLIKQHLGI</sequence>
<evidence type="ECO:0000256" key="1">
    <source>
        <dbReference type="SAM" id="Coils"/>
    </source>
</evidence>
<dbReference type="Gene3D" id="1.10.10.10">
    <property type="entry name" value="Winged helix-like DNA-binding domain superfamily/Winged helix DNA-binding domain"/>
    <property type="match status" value="1"/>
</dbReference>
<dbReference type="InterPro" id="IPR030392">
    <property type="entry name" value="S74_ICA"/>
</dbReference>
<dbReference type="GO" id="GO:0003700">
    <property type="term" value="F:DNA-binding transcription factor activity"/>
    <property type="evidence" value="ECO:0007669"/>
    <property type="project" value="TreeGrafter"/>
</dbReference>
<feature type="domain" description="Peptidase S74" evidence="2">
    <location>
        <begin position="201"/>
        <end position="377"/>
    </location>
</feature>
<evidence type="ECO:0000259" key="2">
    <source>
        <dbReference type="PROSITE" id="PS51688"/>
    </source>
</evidence>
<feature type="coiled-coil region" evidence="1">
    <location>
        <begin position="363"/>
        <end position="390"/>
    </location>
</feature>
<dbReference type="EMBL" id="MN739271">
    <property type="protein sequence ID" value="QHS96566.1"/>
    <property type="molecule type" value="Genomic_DNA"/>
</dbReference>
<reference evidence="3" key="1">
    <citation type="journal article" date="2020" name="Nature">
        <title>Giant virus diversity and host interactions through global metagenomics.</title>
        <authorList>
            <person name="Schulz F."/>
            <person name="Roux S."/>
            <person name="Paez-Espino D."/>
            <person name="Jungbluth S."/>
            <person name="Walsh D.A."/>
            <person name="Denef V.J."/>
            <person name="McMahon K.D."/>
            <person name="Konstantinidis K.T."/>
            <person name="Eloe-Fadrosh E.A."/>
            <person name="Kyrpides N.C."/>
            <person name="Woyke T."/>
        </authorList>
    </citation>
    <scope>NUCLEOTIDE SEQUENCE</scope>
    <source>
        <strain evidence="3">GVMAG-M-3300020166-18</strain>
    </source>
</reference>